<keyword evidence="4" id="KW-1185">Reference proteome</keyword>
<name>A0A939S9J1_9MICO</name>
<dbReference type="Proteomes" id="UP000664382">
    <property type="component" value="Unassembled WGS sequence"/>
</dbReference>
<dbReference type="Pfam" id="PF13614">
    <property type="entry name" value="AAA_31"/>
    <property type="match status" value="1"/>
</dbReference>
<sequence>MTAHATTEKDGSAIVTLDGQPQKIIGADLEDARRKVANLVVEHAAATGEVVEFVTTEPNGTWEMVVHPDGTIHEKPEPVTSPYLRTSAQTAPSEPAAHAATAEAAAEEPAATRRAMRESFLKSNRIEEPATKGWRGTATRLGLRLSPGAAEKAERDDTFAVSQHWPGPRTIAVVNGKGGASKTPTTVLLSAIFARFGGAGVLAWDANQTRGTLGWRTEQGPHESTVLDLLPSASELLGTSAQSADLARYVHHQTADRFDVLRSQPLALASEQRLSAEDVDAIWNVARKYYRLVFIDTGNDESDAMWGRLVDHADQIVVATTTRDDHAEAGALLLEALADRSERSAKLAERAVVVVSQADPRATAANIKTVVDGFTSLAREVATIPHDPQMVEGWLNVAALRPATQRAWLGAAAAVARGL</sequence>
<dbReference type="PANTHER" id="PTHR43384:SF14">
    <property type="entry name" value="ESX-1 SECRETION-ASSOCIATED PROTEIN ESPI"/>
    <property type="match status" value="1"/>
</dbReference>
<dbReference type="AlphaFoldDB" id="A0A939S9J1"/>
<evidence type="ECO:0000259" key="2">
    <source>
        <dbReference type="Pfam" id="PF13614"/>
    </source>
</evidence>
<accession>A0A939S9J1</accession>
<organism evidence="3 4">
    <name type="scientific">Leucobacter weissii</name>
    <dbReference type="NCBI Taxonomy" id="1983706"/>
    <lineage>
        <taxon>Bacteria</taxon>
        <taxon>Bacillati</taxon>
        <taxon>Actinomycetota</taxon>
        <taxon>Actinomycetes</taxon>
        <taxon>Micrococcales</taxon>
        <taxon>Microbacteriaceae</taxon>
        <taxon>Leucobacter</taxon>
    </lineage>
</organism>
<feature type="compositionally biased region" description="Low complexity" evidence="1">
    <location>
        <begin position="88"/>
        <end position="113"/>
    </location>
</feature>
<dbReference type="GO" id="GO:0005829">
    <property type="term" value="C:cytosol"/>
    <property type="evidence" value="ECO:0007669"/>
    <property type="project" value="TreeGrafter"/>
</dbReference>
<dbReference type="InterPro" id="IPR027417">
    <property type="entry name" value="P-loop_NTPase"/>
</dbReference>
<evidence type="ECO:0000313" key="3">
    <source>
        <dbReference type="EMBL" id="MBO1903206.1"/>
    </source>
</evidence>
<dbReference type="GO" id="GO:0005524">
    <property type="term" value="F:ATP binding"/>
    <property type="evidence" value="ECO:0007669"/>
    <property type="project" value="TreeGrafter"/>
</dbReference>
<comment type="caution">
    <text evidence="3">The sequence shown here is derived from an EMBL/GenBank/DDBJ whole genome shotgun (WGS) entry which is preliminary data.</text>
</comment>
<feature type="domain" description="AAA" evidence="2">
    <location>
        <begin position="169"/>
        <end position="323"/>
    </location>
</feature>
<evidence type="ECO:0000256" key="1">
    <source>
        <dbReference type="SAM" id="MobiDB-lite"/>
    </source>
</evidence>
<gene>
    <name evidence="3" type="ORF">J4H92_14775</name>
</gene>
<reference evidence="3" key="1">
    <citation type="submission" date="2021-03" db="EMBL/GenBank/DDBJ databases">
        <title>Leucobacter chromiisoli sp. nov., isolated from chromium-containing soil of chemical plant.</title>
        <authorList>
            <person name="Xu Z."/>
        </authorList>
    </citation>
    <scope>NUCLEOTIDE SEQUENCE</scope>
    <source>
        <strain evidence="3">S27</strain>
    </source>
</reference>
<dbReference type="GO" id="GO:0009898">
    <property type="term" value="C:cytoplasmic side of plasma membrane"/>
    <property type="evidence" value="ECO:0007669"/>
    <property type="project" value="TreeGrafter"/>
</dbReference>
<feature type="region of interest" description="Disordered" evidence="1">
    <location>
        <begin position="70"/>
        <end position="114"/>
    </location>
</feature>
<dbReference type="GO" id="GO:0016887">
    <property type="term" value="F:ATP hydrolysis activity"/>
    <property type="evidence" value="ECO:0007669"/>
    <property type="project" value="TreeGrafter"/>
</dbReference>
<dbReference type="EMBL" id="JAGDYM010000019">
    <property type="protein sequence ID" value="MBO1903206.1"/>
    <property type="molecule type" value="Genomic_DNA"/>
</dbReference>
<dbReference type="InterPro" id="IPR050625">
    <property type="entry name" value="ParA/MinD_ATPase"/>
</dbReference>
<dbReference type="SUPFAM" id="SSF52540">
    <property type="entry name" value="P-loop containing nucleoside triphosphate hydrolases"/>
    <property type="match status" value="1"/>
</dbReference>
<dbReference type="InterPro" id="IPR025669">
    <property type="entry name" value="AAA_dom"/>
</dbReference>
<dbReference type="RefSeq" id="WP_146137589.1">
    <property type="nucleotide sequence ID" value="NZ_JAGDYM010000019.1"/>
</dbReference>
<dbReference type="GO" id="GO:0051782">
    <property type="term" value="P:negative regulation of cell division"/>
    <property type="evidence" value="ECO:0007669"/>
    <property type="project" value="TreeGrafter"/>
</dbReference>
<protein>
    <submittedName>
        <fullName evidence="3">AAA family ATPase</fullName>
    </submittedName>
</protein>
<dbReference type="PANTHER" id="PTHR43384">
    <property type="entry name" value="SEPTUM SITE-DETERMINING PROTEIN MIND HOMOLOG, CHLOROPLASTIC-RELATED"/>
    <property type="match status" value="1"/>
</dbReference>
<dbReference type="Gene3D" id="3.40.50.300">
    <property type="entry name" value="P-loop containing nucleotide triphosphate hydrolases"/>
    <property type="match status" value="1"/>
</dbReference>
<proteinExistence type="predicted"/>
<evidence type="ECO:0000313" key="4">
    <source>
        <dbReference type="Proteomes" id="UP000664382"/>
    </source>
</evidence>